<feature type="compositionally biased region" description="Polar residues" evidence="1">
    <location>
        <begin position="495"/>
        <end position="515"/>
    </location>
</feature>
<dbReference type="AlphaFoldDB" id="A0A3P3Y9S2"/>
<evidence type="ECO:0000256" key="1">
    <source>
        <dbReference type="SAM" id="MobiDB-lite"/>
    </source>
</evidence>
<feature type="compositionally biased region" description="Basic residues" evidence="1">
    <location>
        <begin position="1"/>
        <end position="18"/>
    </location>
</feature>
<name>A0A3P3Y9S2_PLABS</name>
<feature type="region of interest" description="Disordered" evidence="1">
    <location>
        <begin position="1"/>
        <end position="37"/>
    </location>
</feature>
<sequence>MMFRGRRSSSPGRRRPLVKRSAGGTGLMVTGSAAEVRRRQLDGGDEPAAVGEPLALAEDASQPAGERPVDDVLERIRAFRADLRRTMNLATVHFLDKTSARPNDDDVVIVERFAADEETDVNAEQFTVVAVENGPEGERADVCNDDLDDNTGRSADGEISDHYDQDSISSDRDQRRSYGDVGHVSDVVDDDVDADQSMPYEDDHSAHELADEHDADDHAMHDLNDDAVHDRDDRDDAAGPYIEAVVQNGLHVNGEGEDTIERRGPDSVDEAESGESELNGIEDGGADDHIGTDCVRGNAVQCGEVADECAPSNVGFNGRRSRDGEDTVSSETGEPSNEGTERELTSAPASCSDDDSCPTARSSFHMVPDVAPDVRDTASSPRRPSPDTTVDIPHELCDRASSPVPFIVASVATMTEPRPTTSVDCSTLTDPPTTRSYWTATDDVRTCTAATMTGEAVAARMADTSTMTTGPEVPPTTSSSSSSTMTDTVPARRLASTSTSTGDDLRSGTTSAATMTTPAVMTNACTVTPPVWASDVGTHVDPSMLLLPSDERCRPVNDADSDERDVGADDRWQRIHTDLESAMARLSNGFGSAFPAEHHDVSASSPAPTLFAMERDGSPPGRWDPRGAPAPARPVETHHHYYYCNHVPAGATRPPTWRDDGPPVPVNRLVEYRPKAAHELVGKILQRHRFDENDVGQNGSRLDLSGHRQRRQVDDVAALRLQREQLLKRYHQGTFQ</sequence>
<geneLocation type="mitochondrion" evidence="2"/>
<feature type="compositionally biased region" description="Basic and acidic residues" evidence="1">
    <location>
        <begin position="155"/>
        <end position="178"/>
    </location>
</feature>
<feature type="region of interest" description="Disordered" evidence="1">
    <location>
        <begin position="466"/>
        <end position="515"/>
    </location>
</feature>
<feature type="compositionally biased region" description="Low complexity" evidence="1">
    <location>
        <begin position="468"/>
        <end position="489"/>
    </location>
</feature>
<organism evidence="2 3">
    <name type="scientific">Plasmodiophora brassicae</name>
    <name type="common">Clubroot disease agent</name>
    <dbReference type="NCBI Taxonomy" id="37360"/>
    <lineage>
        <taxon>Eukaryota</taxon>
        <taxon>Sar</taxon>
        <taxon>Rhizaria</taxon>
        <taxon>Endomyxa</taxon>
        <taxon>Phytomyxea</taxon>
        <taxon>Plasmodiophorida</taxon>
        <taxon>Plasmodiophoridae</taxon>
        <taxon>Plasmodiophora</taxon>
    </lineage>
</organism>
<evidence type="ECO:0000313" key="2">
    <source>
        <dbReference type="EMBL" id="SPQ96922.1"/>
    </source>
</evidence>
<protein>
    <submittedName>
        <fullName evidence="2">Uncharacterized protein</fullName>
    </submittedName>
</protein>
<feature type="compositionally biased region" description="Polar residues" evidence="1">
    <location>
        <begin position="377"/>
        <end position="388"/>
    </location>
</feature>
<gene>
    <name evidence="2" type="ORF">PLBR_LOCUS4137</name>
</gene>
<keyword evidence="2" id="KW-0496">Mitochondrion</keyword>
<accession>A0A3P3Y9S2</accession>
<evidence type="ECO:0000313" key="3">
    <source>
        <dbReference type="Proteomes" id="UP000290189"/>
    </source>
</evidence>
<feature type="region of interest" description="Disordered" evidence="1">
    <location>
        <begin position="309"/>
        <end position="391"/>
    </location>
</feature>
<feature type="region of interest" description="Disordered" evidence="1">
    <location>
        <begin position="132"/>
        <end position="188"/>
    </location>
</feature>
<feature type="region of interest" description="Disordered" evidence="1">
    <location>
        <begin position="247"/>
        <end position="289"/>
    </location>
</feature>
<reference evidence="2 3" key="1">
    <citation type="submission" date="2018-03" db="EMBL/GenBank/DDBJ databases">
        <authorList>
            <person name="Fogelqvist J."/>
        </authorList>
    </citation>
    <scope>NUCLEOTIDE SEQUENCE [LARGE SCALE GENOMIC DNA]</scope>
</reference>
<dbReference type="EMBL" id="OVEO01000006">
    <property type="protein sequence ID" value="SPQ96922.1"/>
    <property type="molecule type" value="Genomic_DNA"/>
</dbReference>
<feature type="compositionally biased region" description="Polar residues" evidence="1">
    <location>
        <begin position="327"/>
        <end position="338"/>
    </location>
</feature>
<dbReference type="Proteomes" id="UP000290189">
    <property type="component" value="Unassembled WGS sequence"/>
</dbReference>
<proteinExistence type="predicted"/>
<feature type="region of interest" description="Disordered" evidence="1">
    <location>
        <begin position="691"/>
        <end position="712"/>
    </location>
</feature>